<feature type="domain" description="N-acetyltransferase" evidence="2">
    <location>
        <begin position="12"/>
        <end position="176"/>
    </location>
</feature>
<comment type="caution">
    <text evidence="3">The sequence shown here is derived from an EMBL/GenBank/DDBJ whole genome shotgun (WGS) entry which is preliminary data.</text>
</comment>
<evidence type="ECO:0000256" key="1">
    <source>
        <dbReference type="ARBA" id="ARBA00022679"/>
    </source>
</evidence>
<dbReference type="SUPFAM" id="SSF55729">
    <property type="entry name" value="Acyl-CoA N-acyltransferases (Nat)"/>
    <property type="match status" value="1"/>
</dbReference>
<gene>
    <name evidence="3" type="ORF">ACFOU2_23420</name>
</gene>
<dbReference type="CDD" id="cd04301">
    <property type="entry name" value="NAT_SF"/>
    <property type="match status" value="1"/>
</dbReference>
<organism evidence="3 4">
    <name type="scientific">Bacillus songklensis</name>
    <dbReference type="NCBI Taxonomy" id="1069116"/>
    <lineage>
        <taxon>Bacteria</taxon>
        <taxon>Bacillati</taxon>
        <taxon>Bacillota</taxon>
        <taxon>Bacilli</taxon>
        <taxon>Bacillales</taxon>
        <taxon>Bacillaceae</taxon>
        <taxon>Bacillus</taxon>
    </lineage>
</organism>
<name>A0ABV8B7N7_9BACI</name>
<dbReference type="EC" id="2.3.-.-" evidence="3"/>
<dbReference type="Pfam" id="PF00583">
    <property type="entry name" value="Acetyltransf_1"/>
    <property type="match status" value="1"/>
</dbReference>
<accession>A0ABV8B7N7</accession>
<dbReference type="Gene3D" id="3.40.630.30">
    <property type="match status" value="1"/>
</dbReference>
<evidence type="ECO:0000313" key="3">
    <source>
        <dbReference type="EMBL" id="MFC3886277.1"/>
    </source>
</evidence>
<dbReference type="EMBL" id="JBHRZT010000072">
    <property type="protein sequence ID" value="MFC3886277.1"/>
    <property type="molecule type" value="Genomic_DNA"/>
</dbReference>
<sequence>MNMRDMKIIQSYTIKEVQKCEYDQIIEFVMKIRKEIFPMLCQEQLPSDLLHFEQYYVQPENSAFFAAFSEDGTVLGTIGVCPYDGRFDQLQGCYDLPKTAEIVRCYMDPNYRRLGIGTALFKKVTSFSREAGYQTLYLHTHPFLPGAIPFWKAQGFVDRLAEADPVWKTLHMDKKL</sequence>
<keyword evidence="4" id="KW-1185">Reference proteome</keyword>
<dbReference type="PANTHER" id="PTHR13947:SF37">
    <property type="entry name" value="LD18367P"/>
    <property type="match status" value="1"/>
</dbReference>
<dbReference type="PROSITE" id="PS51186">
    <property type="entry name" value="GNAT"/>
    <property type="match status" value="1"/>
</dbReference>
<evidence type="ECO:0000313" key="4">
    <source>
        <dbReference type="Proteomes" id="UP001595752"/>
    </source>
</evidence>
<evidence type="ECO:0000259" key="2">
    <source>
        <dbReference type="PROSITE" id="PS51186"/>
    </source>
</evidence>
<dbReference type="Proteomes" id="UP001595752">
    <property type="component" value="Unassembled WGS sequence"/>
</dbReference>
<dbReference type="InterPro" id="IPR016181">
    <property type="entry name" value="Acyl_CoA_acyltransferase"/>
</dbReference>
<protein>
    <submittedName>
        <fullName evidence="3">GNAT family N-acetyltransferase</fullName>
        <ecNumber evidence="3">2.3.-.-</ecNumber>
    </submittedName>
</protein>
<proteinExistence type="predicted"/>
<dbReference type="InterPro" id="IPR000182">
    <property type="entry name" value="GNAT_dom"/>
</dbReference>
<keyword evidence="3" id="KW-0012">Acyltransferase</keyword>
<keyword evidence="1 3" id="KW-0808">Transferase</keyword>
<dbReference type="InterPro" id="IPR050769">
    <property type="entry name" value="NAT_camello-type"/>
</dbReference>
<reference evidence="4" key="1">
    <citation type="journal article" date="2019" name="Int. J. Syst. Evol. Microbiol.">
        <title>The Global Catalogue of Microorganisms (GCM) 10K type strain sequencing project: providing services to taxonomists for standard genome sequencing and annotation.</title>
        <authorList>
            <consortium name="The Broad Institute Genomics Platform"/>
            <consortium name="The Broad Institute Genome Sequencing Center for Infectious Disease"/>
            <person name="Wu L."/>
            <person name="Ma J."/>
        </authorList>
    </citation>
    <scope>NUCLEOTIDE SEQUENCE [LARGE SCALE GENOMIC DNA]</scope>
    <source>
        <strain evidence="4">CCUG 61889</strain>
    </source>
</reference>
<dbReference type="PANTHER" id="PTHR13947">
    <property type="entry name" value="GNAT FAMILY N-ACETYLTRANSFERASE"/>
    <property type="match status" value="1"/>
</dbReference>
<dbReference type="GO" id="GO:0016746">
    <property type="term" value="F:acyltransferase activity"/>
    <property type="evidence" value="ECO:0007669"/>
    <property type="project" value="UniProtKB-KW"/>
</dbReference>